<name>A0A9Q9AVA4_9PEZI</name>
<evidence type="ECO:0000313" key="1">
    <source>
        <dbReference type="EMBL" id="USW52753.1"/>
    </source>
</evidence>
<gene>
    <name evidence="1" type="ORF">Slin15195_G060720</name>
</gene>
<dbReference type="Proteomes" id="UP001056384">
    <property type="component" value="Chromosome 4"/>
</dbReference>
<dbReference type="EMBL" id="CP099421">
    <property type="protein sequence ID" value="USW52753.1"/>
    <property type="molecule type" value="Genomic_DNA"/>
</dbReference>
<reference evidence="1" key="1">
    <citation type="submission" date="2022-06" db="EMBL/GenBank/DDBJ databases">
        <title>Complete genome sequences of two strains of the flax pathogen Septoria linicola.</title>
        <authorList>
            <person name="Lapalu N."/>
            <person name="Simon A."/>
            <person name="Demenou B."/>
            <person name="Paumier D."/>
            <person name="Guillot M.-P."/>
            <person name="Gout L."/>
            <person name="Valade R."/>
        </authorList>
    </citation>
    <scope>NUCLEOTIDE SEQUENCE</scope>
    <source>
        <strain evidence="1">SE15195</strain>
    </source>
</reference>
<organism evidence="1 2">
    <name type="scientific">Septoria linicola</name>
    <dbReference type="NCBI Taxonomy" id="215465"/>
    <lineage>
        <taxon>Eukaryota</taxon>
        <taxon>Fungi</taxon>
        <taxon>Dikarya</taxon>
        <taxon>Ascomycota</taxon>
        <taxon>Pezizomycotina</taxon>
        <taxon>Dothideomycetes</taxon>
        <taxon>Dothideomycetidae</taxon>
        <taxon>Mycosphaerellales</taxon>
        <taxon>Mycosphaerellaceae</taxon>
        <taxon>Septoria</taxon>
    </lineage>
</organism>
<proteinExistence type="predicted"/>
<sequence length="61" mass="6878">MPQLTSSFAIANGLDRETASPFDQKRIQHSFLHFPSEIRNAIYSAVIQDDEGVWIISPPFS</sequence>
<protein>
    <submittedName>
        <fullName evidence="1">Uncharacterized protein</fullName>
    </submittedName>
</protein>
<dbReference type="AlphaFoldDB" id="A0A9Q9AVA4"/>
<accession>A0A9Q9AVA4</accession>
<evidence type="ECO:0000313" key="2">
    <source>
        <dbReference type="Proteomes" id="UP001056384"/>
    </source>
</evidence>
<keyword evidence="2" id="KW-1185">Reference proteome</keyword>